<keyword evidence="2" id="KW-0479">Metal-binding</keyword>
<dbReference type="GO" id="GO:0070006">
    <property type="term" value="F:metalloaminopeptidase activity"/>
    <property type="evidence" value="ECO:0007669"/>
    <property type="project" value="TreeGrafter"/>
</dbReference>
<dbReference type="AlphaFoldDB" id="A0A016SX13"/>
<dbReference type="PANTHER" id="PTHR11533">
    <property type="entry name" value="PROTEASE M1 ZINC METALLOPROTEASE"/>
    <property type="match status" value="1"/>
</dbReference>
<dbReference type="GO" id="GO:0016020">
    <property type="term" value="C:membrane"/>
    <property type="evidence" value="ECO:0007669"/>
    <property type="project" value="TreeGrafter"/>
</dbReference>
<dbReference type="EMBL" id="JARK01001498">
    <property type="protein sequence ID" value="EYB95273.1"/>
    <property type="molecule type" value="Genomic_DNA"/>
</dbReference>
<evidence type="ECO:0000256" key="5">
    <source>
        <dbReference type="ARBA" id="ARBA00023015"/>
    </source>
</evidence>
<evidence type="ECO:0000256" key="4">
    <source>
        <dbReference type="ARBA" id="ARBA00022833"/>
    </source>
</evidence>
<evidence type="ECO:0000256" key="7">
    <source>
        <dbReference type="ARBA" id="ARBA00023163"/>
    </source>
</evidence>
<dbReference type="GO" id="GO:0043565">
    <property type="term" value="F:sequence-specific DNA binding"/>
    <property type="evidence" value="ECO:0007669"/>
    <property type="project" value="InterPro"/>
</dbReference>
<dbReference type="PROSITE" id="PS51030">
    <property type="entry name" value="NUCLEAR_REC_DBD_2"/>
    <property type="match status" value="1"/>
</dbReference>
<keyword evidence="13" id="KW-1185">Reference proteome</keyword>
<evidence type="ECO:0000313" key="13">
    <source>
        <dbReference type="Proteomes" id="UP000024635"/>
    </source>
</evidence>
<name>A0A016SX13_9BILA</name>
<evidence type="ECO:0000256" key="3">
    <source>
        <dbReference type="ARBA" id="ARBA00022771"/>
    </source>
</evidence>
<dbReference type="Gene3D" id="3.30.50.10">
    <property type="entry name" value="Erythroid Transcription Factor GATA-1, subunit A"/>
    <property type="match status" value="1"/>
</dbReference>
<dbReference type="InterPro" id="IPR027268">
    <property type="entry name" value="Peptidase_M4/M1_CTD_sf"/>
</dbReference>
<evidence type="ECO:0000256" key="8">
    <source>
        <dbReference type="ARBA" id="ARBA00023170"/>
    </source>
</evidence>
<keyword evidence="7" id="KW-0804">Transcription</keyword>
<evidence type="ECO:0000256" key="1">
    <source>
        <dbReference type="ARBA" id="ARBA00010136"/>
    </source>
</evidence>
<evidence type="ECO:0000259" key="11">
    <source>
        <dbReference type="PROSITE" id="PS51030"/>
    </source>
</evidence>
<dbReference type="Gene3D" id="1.10.390.10">
    <property type="entry name" value="Neutral Protease Domain 2"/>
    <property type="match status" value="1"/>
</dbReference>
<dbReference type="PANTHER" id="PTHR11533:SF301">
    <property type="entry name" value="AMINOPEPTIDASE"/>
    <property type="match status" value="1"/>
</dbReference>
<dbReference type="InterPro" id="IPR014782">
    <property type="entry name" value="Peptidase_M1_dom"/>
</dbReference>
<dbReference type="Pfam" id="PF11838">
    <property type="entry name" value="ERAP1_C"/>
    <property type="match status" value="1"/>
</dbReference>
<dbReference type="Gene3D" id="2.60.40.1910">
    <property type="match status" value="1"/>
</dbReference>
<proteinExistence type="inferred from homology"/>
<dbReference type="PRINTS" id="PR00047">
    <property type="entry name" value="STROIDFINGER"/>
</dbReference>
<dbReference type="SUPFAM" id="SSF57716">
    <property type="entry name" value="Glucocorticoid receptor-like (DNA-binding domain)"/>
    <property type="match status" value="1"/>
</dbReference>
<evidence type="ECO:0000256" key="2">
    <source>
        <dbReference type="ARBA" id="ARBA00022723"/>
    </source>
</evidence>
<keyword evidence="9" id="KW-0539">Nucleus</keyword>
<feature type="domain" description="Nuclear receptor" evidence="11">
    <location>
        <begin position="77"/>
        <end position="108"/>
    </location>
</feature>
<comment type="similarity">
    <text evidence="1">Belongs to the peptidase M1 family.</text>
</comment>
<dbReference type="PROSITE" id="PS00031">
    <property type="entry name" value="NUCLEAR_REC_DBD_1"/>
    <property type="match status" value="1"/>
</dbReference>
<dbReference type="STRING" id="53326.A0A016SX13"/>
<comment type="caution">
    <text evidence="12">The sequence shown here is derived from an EMBL/GenBank/DDBJ whole genome shotgun (WGS) entry which is preliminary data.</text>
</comment>
<evidence type="ECO:0000256" key="9">
    <source>
        <dbReference type="ARBA" id="ARBA00023242"/>
    </source>
</evidence>
<dbReference type="GO" id="GO:0005737">
    <property type="term" value="C:cytoplasm"/>
    <property type="evidence" value="ECO:0007669"/>
    <property type="project" value="TreeGrafter"/>
</dbReference>
<dbReference type="SUPFAM" id="SSF55486">
    <property type="entry name" value="Metalloproteases ('zincins'), catalytic domain"/>
    <property type="match status" value="1"/>
</dbReference>
<dbReference type="Pfam" id="PF00105">
    <property type="entry name" value="zf-C4"/>
    <property type="match status" value="1"/>
</dbReference>
<keyword evidence="4" id="KW-0862">Zinc</keyword>
<protein>
    <recommendedName>
        <fullName evidence="11">Nuclear receptor domain-containing protein</fullName>
    </recommendedName>
</protein>
<dbReference type="Proteomes" id="UP000024635">
    <property type="component" value="Unassembled WGS sequence"/>
</dbReference>
<evidence type="ECO:0000256" key="10">
    <source>
        <dbReference type="SAM" id="MobiDB-lite"/>
    </source>
</evidence>
<dbReference type="SMART" id="SM00399">
    <property type="entry name" value="ZnF_C4"/>
    <property type="match status" value="1"/>
</dbReference>
<evidence type="ECO:0000313" key="12">
    <source>
        <dbReference type="EMBL" id="EYB95273.1"/>
    </source>
</evidence>
<dbReference type="InterPro" id="IPR013088">
    <property type="entry name" value="Znf_NHR/GATA"/>
</dbReference>
<feature type="region of interest" description="Disordered" evidence="10">
    <location>
        <begin position="507"/>
        <end position="527"/>
    </location>
</feature>
<feature type="compositionally biased region" description="Basic and acidic residues" evidence="10">
    <location>
        <begin position="507"/>
        <end position="516"/>
    </location>
</feature>
<dbReference type="OrthoDB" id="5774777at2759"/>
<dbReference type="GO" id="GO:0042277">
    <property type="term" value="F:peptide binding"/>
    <property type="evidence" value="ECO:0007669"/>
    <property type="project" value="TreeGrafter"/>
</dbReference>
<dbReference type="GO" id="GO:0005615">
    <property type="term" value="C:extracellular space"/>
    <property type="evidence" value="ECO:0007669"/>
    <property type="project" value="TreeGrafter"/>
</dbReference>
<dbReference type="Gene3D" id="1.25.50.20">
    <property type="match status" value="1"/>
</dbReference>
<organism evidence="12 13">
    <name type="scientific">Ancylostoma ceylanicum</name>
    <dbReference type="NCBI Taxonomy" id="53326"/>
    <lineage>
        <taxon>Eukaryota</taxon>
        <taxon>Metazoa</taxon>
        <taxon>Ecdysozoa</taxon>
        <taxon>Nematoda</taxon>
        <taxon>Chromadorea</taxon>
        <taxon>Rhabditida</taxon>
        <taxon>Rhabditina</taxon>
        <taxon>Rhabditomorpha</taxon>
        <taxon>Strongyloidea</taxon>
        <taxon>Ancylostomatidae</taxon>
        <taxon>Ancylostomatinae</taxon>
        <taxon>Ancylostoma</taxon>
    </lineage>
</organism>
<dbReference type="Pfam" id="PF01433">
    <property type="entry name" value="Peptidase_M1"/>
    <property type="match status" value="1"/>
</dbReference>
<keyword evidence="3" id="KW-0863">Zinc-finger</keyword>
<sequence>MFNTLASLDHSDVFGDVASTALDELIRNSAAAIGGHTGLSGIQPMAGLNSSQFTQSGNLVNSQETPSRGRKKNSTINLVCVVCGDQAFGKHYGVNACNGCKGFFRRRIGFRDTQLTLLLTVAVQAVVAAVEKSGRACTKKLWFGNLVTLNWWDDTWLNEGFTTYFEKTKLVDNADGDLELHKDLFVHGNDASMRKDSLAASRPLSSIVDIATEIPEAFDKISYGKGGSILAMMRDVVGEQNFRKAIINYLKKFSFKTASTEDMWKAFDETIDHVKGPTGAKLNMLDFGNQWSKQMGFPLVTIESFNSSAVKLTQERYMLYPSALPLKKYRSPIYRYKWDIPLWYEKKGKLHQVWLTRDEPLYLEVDQAVPINVNVDRRGYFRQNYDTAGWQKIIVQFKNDHEVYSGWTRHGVISDAFAAALIDRLDYLTLFELLSYLPKEKENAVWNLVRSELMGLTRFFVGTDKEYADLYVLKLLEKPYQKSLAQYISGEVTRNGVQMFRVVGNTEEHRDGHSKQMTEAPGSSDLSDPDFASSIIESYCELGSTNCSSIFQSLFEETVLNRCKGDEKSSRCVKYVHVYAPLRRCKITQILGW</sequence>
<dbReference type="GO" id="GO:0043171">
    <property type="term" value="P:peptide catabolic process"/>
    <property type="evidence" value="ECO:0007669"/>
    <property type="project" value="TreeGrafter"/>
</dbReference>
<dbReference type="GO" id="GO:0006508">
    <property type="term" value="P:proteolysis"/>
    <property type="evidence" value="ECO:0007669"/>
    <property type="project" value="TreeGrafter"/>
</dbReference>
<reference evidence="13" key="1">
    <citation type="journal article" date="2015" name="Nat. Genet.">
        <title>The genome and transcriptome of the zoonotic hookworm Ancylostoma ceylanicum identify infection-specific gene families.</title>
        <authorList>
            <person name="Schwarz E.M."/>
            <person name="Hu Y."/>
            <person name="Antoshechkin I."/>
            <person name="Miller M.M."/>
            <person name="Sternberg P.W."/>
            <person name="Aroian R.V."/>
        </authorList>
    </citation>
    <scope>NUCLEOTIDE SEQUENCE</scope>
    <source>
        <strain evidence="13">HY135</strain>
    </source>
</reference>
<dbReference type="GO" id="GO:0008270">
    <property type="term" value="F:zinc ion binding"/>
    <property type="evidence" value="ECO:0007669"/>
    <property type="project" value="UniProtKB-KW"/>
</dbReference>
<gene>
    <name evidence="12" type="primary">Acey_s0162.g3438</name>
    <name evidence="12" type="ORF">Y032_0162g3438</name>
</gene>
<keyword evidence="5" id="KW-0805">Transcription regulation</keyword>
<accession>A0A016SX13</accession>
<dbReference type="InterPro" id="IPR024571">
    <property type="entry name" value="ERAP1-like_C_dom"/>
</dbReference>
<keyword evidence="8" id="KW-0675">Receptor</keyword>
<evidence type="ECO:0000256" key="6">
    <source>
        <dbReference type="ARBA" id="ARBA00023125"/>
    </source>
</evidence>
<dbReference type="GO" id="GO:0003700">
    <property type="term" value="F:DNA-binding transcription factor activity"/>
    <property type="evidence" value="ECO:0007669"/>
    <property type="project" value="InterPro"/>
</dbReference>
<dbReference type="InterPro" id="IPR001628">
    <property type="entry name" value="Znf_hrmn_rcpt"/>
</dbReference>
<dbReference type="InterPro" id="IPR050344">
    <property type="entry name" value="Peptidase_M1_aminopeptidases"/>
</dbReference>
<keyword evidence="6" id="KW-0238">DNA-binding</keyword>